<evidence type="ECO:0000256" key="1">
    <source>
        <dbReference type="SAM" id="MobiDB-lite"/>
    </source>
</evidence>
<comment type="caution">
    <text evidence="2">The sequence shown here is derived from an EMBL/GenBank/DDBJ whole genome shotgun (WGS) entry which is preliminary data.</text>
</comment>
<reference evidence="2 3" key="1">
    <citation type="submission" date="2020-08" db="EMBL/GenBank/DDBJ databases">
        <title>Genomic Encyclopedia of Type Strains, Phase III (KMG-III): the genomes of soil and plant-associated and newly described type strains.</title>
        <authorList>
            <person name="Whitman W."/>
        </authorList>
    </citation>
    <scope>NUCLEOTIDE SEQUENCE [LARGE SCALE GENOMIC DNA]</scope>
    <source>
        <strain evidence="2 3">CECT 3266</strain>
    </source>
</reference>
<dbReference type="AlphaFoldDB" id="A0A7W7PHG4"/>
<protein>
    <submittedName>
        <fullName evidence="2">Uncharacterized protein</fullName>
    </submittedName>
</protein>
<feature type="region of interest" description="Disordered" evidence="1">
    <location>
        <begin position="1"/>
        <end position="37"/>
    </location>
</feature>
<organism evidence="2 3">
    <name type="scientific">Streptomyces olivoverticillatus</name>
    <dbReference type="NCBI Taxonomy" id="66427"/>
    <lineage>
        <taxon>Bacteria</taxon>
        <taxon>Bacillati</taxon>
        <taxon>Actinomycetota</taxon>
        <taxon>Actinomycetes</taxon>
        <taxon>Kitasatosporales</taxon>
        <taxon>Streptomycetaceae</taxon>
        <taxon>Streptomyces</taxon>
    </lineage>
</organism>
<evidence type="ECO:0000313" key="3">
    <source>
        <dbReference type="Proteomes" id="UP000556084"/>
    </source>
</evidence>
<accession>A0A7W7PHG4</accession>
<dbReference type="EMBL" id="JACHJH010000001">
    <property type="protein sequence ID" value="MBB4891036.1"/>
    <property type="molecule type" value="Genomic_DNA"/>
</dbReference>
<gene>
    <name evidence="2" type="ORF">FHS39_000036</name>
</gene>
<evidence type="ECO:0000313" key="2">
    <source>
        <dbReference type="EMBL" id="MBB4891036.1"/>
    </source>
</evidence>
<proteinExistence type="predicted"/>
<keyword evidence="3" id="KW-1185">Reference proteome</keyword>
<name>A0A7W7PHG4_9ACTN</name>
<sequence>MAFAVRGVDRRWLPGSPGGRGDLKTDSLPGVHWHRQA</sequence>
<dbReference type="Proteomes" id="UP000556084">
    <property type="component" value="Unassembled WGS sequence"/>
</dbReference>